<organism evidence="6 7">
    <name type="scientific">Reyranella soli</name>
    <dbReference type="NCBI Taxonomy" id="1230389"/>
    <lineage>
        <taxon>Bacteria</taxon>
        <taxon>Pseudomonadati</taxon>
        <taxon>Pseudomonadota</taxon>
        <taxon>Alphaproteobacteria</taxon>
        <taxon>Hyphomicrobiales</taxon>
        <taxon>Reyranellaceae</taxon>
        <taxon>Reyranella</taxon>
    </lineage>
</organism>
<evidence type="ECO:0000313" key="6">
    <source>
        <dbReference type="EMBL" id="GEP54376.1"/>
    </source>
</evidence>
<evidence type="ECO:0000256" key="1">
    <source>
        <dbReference type="ARBA" id="ARBA00010333"/>
    </source>
</evidence>
<keyword evidence="3 4" id="KW-0732">Signal</keyword>
<evidence type="ECO:0000313" key="7">
    <source>
        <dbReference type="Proteomes" id="UP000321058"/>
    </source>
</evidence>
<comment type="caution">
    <text evidence="6">The sequence shown here is derived from an EMBL/GenBank/DDBJ whole genome shotgun (WGS) entry which is preliminary data.</text>
</comment>
<evidence type="ECO:0000256" key="3">
    <source>
        <dbReference type="ARBA" id="ARBA00022729"/>
    </source>
</evidence>
<comment type="similarity">
    <text evidence="1">Belongs to the bacterial solute-binding protein 3 family.</text>
</comment>
<feature type="domain" description="Solute-binding protein family 3/N-terminal" evidence="5">
    <location>
        <begin position="38"/>
        <end position="267"/>
    </location>
</feature>
<name>A0A512N5W9_9HYPH</name>
<proteinExistence type="inferred from homology"/>
<dbReference type="PANTHER" id="PTHR30085:SF7">
    <property type="entry name" value="AMINO-ACID ABC TRANSPORTER-BINDING PROTEIN YHDW-RELATED"/>
    <property type="match status" value="1"/>
</dbReference>
<evidence type="ECO:0000256" key="2">
    <source>
        <dbReference type="ARBA" id="ARBA00022448"/>
    </source>
</evidence>
<dbReference type="Pfam" id="PF00497">
    <property type="entry name" value="SBP_bac_3"/>
    <property type="match status" value="1"/>
</dbReference>
<reference evidence="6 7" key="1">
    <citation type="submission" date="2019-07" db="EMBL/GenBank/DDBJ databases">
        <title>Whole genome shotgun sequence of Reyranella soli NBRC 108950.</title>
        <authorList>
            <person name="Hosoyama A."/>
            <person name="Uohara A."/>
            <person name="Ohji S."/>
            <person name="Ichikawa N."/>
        </authorList>
    </citation>
    <scope>NUCLEOTIDE SEQUENCE [LARGE SCALE GENOMIC DNA]</scope>
    <source>
        <strain evidence="6 7">NBRC 108950</strain>
    </source>
</reference>
<evidence type="ECO:0000259" key="5">
    <source>
        <dbReference type="SMART" id="SM00062"/>
    </source>
</evidence>
<accession>A0A512N5W9</accession>
<dbReference type="EMBL" id="BKAJ01000030">
    <property type="protein sequence ID" value="GEP54376.1"/>
    <property type="molecule type" value="Genomic_DNA"/>
</dbReference>
<dbReference type="InterPro" id="IPR051455">
    <property type="entry name" value="Bact_solute-bind_prot3"/>
</dbReference>
<protein>
    <submittedName>
        <fullName evidence="6">Amino acid ABC transporter substrate-binding protein</fullName>
    </submittedName>
</protein>
<dbReference type="AlphaFoldDB" id="A0A512N5W9"/>
<sequence>MYVMRLVICTLLTFGMLPLATPASAVDPTLSVIKKRGKLLCGVNGQLPGFSAQNAQKAWTGFEVDYCRAIAAASLGDATKVEFVPLTTSNRFDALRNGHIDVLVRNTTISLDRTVGTGVRPAAVIFIDAQRVVVPKSTNVASVSNLDKQTVCTLRDTPYEARLQEWMSDRKLTVTARLFDTQDALYRALFDGQCPAVTQDVSALSPTILASGRAAEYAVLPDIVAKDPLGLHVRAGDDQWLDIVRWTHNALLEAEEQGITQANVANLRDNGAPVERRLLGGIPGFGKKLGLEERWAFDAIRAVGNYGEIYDRNIGSQSPLKFSRGVNALWNAGGVFYPLSFY</sequence>
<keyword evidence="7" id="KW-1185">Reference proteome</keyword>
<feature type="signal peptide" evidence="4">
    <location>
        <begin position="1"/>
        <end position="25"/>
    </location>
</feature>
<dbReference type="PANTHER" id="PTHR30085">
    <property type="entry name" value="AMINO ACID ABC TRANSPORTER PERMEASE"/>
    <property type="match status" value="1"/>
</dbReference>
<dbReference type="SMART" id="SM00062">
    <property type="entry name" value="PBPb"/>
    <property type="match status" value="1"/>
</dbReference>
<dbReference type="Gene3D" id="3.40.190.10">
    <property type="entry name" value="Periplasmic binding protein-like II"/>
    <property type="match status" value="2"/>
</dbReference>
<evidence type="ECO:0000256" key="4">
    <source>
        <dbReference type="SAM" id="SignalP"/>
    </source>
</evidence>
<dbReference type="InterPro" id="IPR001638">
    <property type="entry name" value="Solute-binding_3/MltF_N"/>
</dbReference>
<dbReference type="Proteomes" id="UP000321058">
    <property type="component" value="Unassembled WGS sequence"/>
</dbReference>
<feature type="chain" id="PRO_5022198671" evidence="4">
    <location>
        <begin position="26"/>
        <end position="342"/>
    </location>
</feature>
<dbReference type="GO" id="GO:0006865">
    <property type="term" value="P:amino acid transport"/>
    <property type="evidence" value="ECO:0007669"/>
    <property type="project" value="TreeGrafter"/>
</dbReference>
<gene>
    <name evidence="6" type="ORF">RSO01_15420</name>
</gene>
<dbReference type="SUPFAM" id="SSF53850">
    <property type="entry name" value="Periplasmic binding protein-like II"/>
    <property type="match status" value="1"/>
</dbReference>
<keyword evidence="2" id="KW-0813">Transport</keyword>
<dbReference type="CDD" id="cd13692">
    <property type="entry name" value="PBP2_BztA"/>
    <property type="match status" value="1"/>
</dbReference>